<feature type="region of interest" description="Disordered" evidence="1">
    <location>
        <begin position="1810"/>
        <end position="1871"/>
    </location>
</feature>
<feature type="region of interest" description="Disordered" evidence="1">
    <location>
        <begin position="919"/>
        <end position="940"/>
    </location>
</feature>
<evidence type="ECO:0000256" key="1">
    <source>
        <dbReference type="SAM" id="MobiDB-lite"/>
    </source>
</evidence>
<reference evidence="2 3" key="1">
    <citation type="submission" date="2023-05" db="EMBL/GenBank/DDBJ databases">
        <title>A 100% complete, gapless, phased diploid assembly of the Scenedesmus obliquus UTEX 3031 genome.</title>
        <authorList>
            <person name="Biondi T.C."/>
            <person name="Hanschen E.R."/>
            <person name="Kwon T."/>
            <person name="Eng W."/>
            <person name="Kruse C.P.S."/>
            <person name="Koehler S.I."/>
            <person name="Kunde Y."/>
            <person name="Gleasner C.D."/>
            <person name="You Mak K.T."/>
            <person name="Polle J."/>
            <person name="Hovde B.T."/>
            <person name="Starkenburg S.R."/>
        </authorList>
    </citation>
    <scope>NUCLEOTIDE SEQUENCE [LARGE SCALE GENOMIC DNA]</scope>
    <source>
        <strain evidence="2 3">DOE0152z</strain>
    </source>
</reference>
<feature type="compositionally biased region" description="Low complexity" evidence="1">
    <location>
        <begin position="518"/>
        <end position="533"/>
    </location>
</feature>
<feature type="region of interest" description="Disordered" evidence="1">
    <location>
        <begin position="1476"/>
        <end position="1509"/>
    </location>
</feature>
<dbReference type="Proteomes" id="UP001244341">
    <property type="component" value="Chromosome 3b"/>
</dbReference>
<dbReference type="PANTHER" id="PTHR31363">
    <property type="entry name" value="TRAF3-INTERACTING PROTEIN 1"/>
    <property type="match status" value="1"/>
</dbReference>
<evidence type="ECO:0000313" key="2">
    <source>
        <dbReference type="EMBL" id="WIA12058.1"/>
    </source>
</evidence>
<feature type="compositionally biased region" description="Low complexity" evidence="1">
    <location>
        <begin position="1561"/>
        <end position="1577"/>
    </location>
</feature>
<keyword evidence="3" id="KW-1185">Reference proteome</keyword>
<feature type="region of interest" description="Disordered" evidence="1">
    <location>
        <begin position="812"/>
        <end position="884"/>
    </location>
</feature>
<dbReference type="SUPFAM" id="SSF48371">
    <property type="entry name" value="ARM repeat"/>
    <property type="match status" value="1"/>
</dbReference>
<sequence>MAGSFVADVLLGETNEVLQVPVVKAKVVKNLLAGVAPRVPLLGNSSVPTSDDTLEQFLQHVGVLFGRDPNKWEKVGDTKTDITEQDGKRIIKRTGMFTGTELHLFVTPPYYDPRLPLRPDQPQLEFAVQSKEVTSTAEWQQLIADQPWNSSRRRQLLLNFLQAKMEAEDEQLQLEGARGMWELSINKPHHAEMQACHLRLLVKHLQSANIEVARICAAAVWGLAVNERSRALLLDLGVVQVLLQVAQQSLELPCVAHLDHQEAYLAGGKITQAQRNQLQACVLGSLSVLIVDQACRRPLISMEPGLDTLFSLSMPLPGYADKAWAAARREAAAKAITSLVQRDHDARMQLMMTGGVPKLLALLDSKGPGHARVQFCVASVLAILVLDDAAMEVIKQRGEGHLVFEATLRLLSHVLTAVKFSLAVGDGQILSEGMTKADVAAAMQKLRNGSDSGGKEASTASLRQGSVTGADPLLKTAARRLSQETHISSSSVGNAVPLSRRISADAVAAATMLQEASRMSAAGSSSGASQQQSVEEEEEAPEPLDVQAAVSLAEACAQAMWGSAHYSLDEPQLHITQEHVIELGKLALDCLIISELDLGRVCHCLAATLASLASNEVTAAFIMAAPGDSVAKAMLTLLEVEDDEGFSNAGHVRAAASTCLAFLACHPLGARGDTCLTGPFRSRLLNVGAFGALLKAALASSADDPCDAIIQQTAAVGIMYMSTMAGAVDPAELAMYAALMTSNTNITMVEYLMAGMWILLKNPSNRQVLGGAFKVNPAASKLTQGMMNKLQDTIEVADVNEAAEKLSKVRLPGSKSMAVRHDDESKPSTPQAAAALAQVEQPAPAQAEQVAEMTAASAASSKANSRPESAAPVETSRPVSGEKSVNTTAAAATAVLGGPAAADEAEPDTASELLGRSSGMEASAAGHRPSIDGAQRPRSSGLLAESSFGALAVEADSMEDKLQLVQTKRRSVLFNTIAGSGHSTPRSQRASGAGAAVGAGDAADGQGSRIQEISEVLKEGPDSKRTLDTVKSMDRTLNRSLTNLDKQLGSQLEDNWGLDVLVRVGETWLPKMAEATGVPRGCSLQGVSPDAATQEAEAKADVPLLKLFEFLTASLCLYVIEEEPACPLHKTANVYSSARPPGVKSSSPNTWWTVAAPMIQADAELSPLLHRTMHILLTVLHLRLPAAWKILQLSVVMLWNAAVQSANVERHQVCEGICSTLLEIVNSSLWPPTLRDLASGHLQFLMETHSNLLQMGQDFVTLVKTSHPLLELSGARGIARLCFAGSMGSPSTSQLLSEVKATAAAVGAIGVLIDLLRSAATKFLLLEDGGCLPPLPVLTHLVDKEYKIYEREINNAEGVLEQLTVVLAALLNLSTLRSNQPKIARRGLQVLLKSNTSLYQIIGSRDAPTEAEMKLLDMLAAIIQNMASHPDNRTHMYRAELAGTAALDRLLEGPASPEPVDTSTALLASRLTGAAAGSPGCSTSPSTLQQPRRCASPALGGTLPQLSSQAGDGAAAAAGTQLLSASLDSALSAATVLRPKVVFPPISRSNVGLTGSEQFRASSPTSAWPSPPGTAAAMGGSMPDDVVQCLSGNRGCRPSALCPPHGGNGTAHGMRSAGARSAKSRAATSVAGMPGSPIAAPDSREQFMIWMDSTFTDVSGDGSAMRAQSPQAAAERVSFRRQLWDENGEWLQPEPETSQALQRLLCRPLKHLWQDTPEARLRSGNARWAPAVSEYRQADLQYPLQHAAECMLTTAPPAEAADLLEATAQLTTMGRCDTGTMSLQRPSTRERQQGRIAMTVLEPAAGLLATNTADGAGSGRGDGQEQQQQQQVEPSTSRSGAGTDTWQQQATGRSQTEQLQQQQQEQQQTMGRAAQKVSLKVVLSPQRPRTIISFENKIFSSDGPGSRPVLTMFPHTEGAKVSKGLFKEYQLPNGRKAFMYYNSGSAMDEAEVPALWPPARPTTVPLALQQSMPLAQVLSVMAKPPGSAPPFMPWKPVPRLVPLPGSHTLAVARPELRDAASYGNLRADNLQLSITAQAIMRSQTTTTEESIVVAAAEEREPWTLPGSIFKPRVKEADARAFYDGGATLDKMFERDWQRACAKEKFTSMLARENKSNAAGKSDKQALQEVHDMLKRHYQVFYSTFVFYSNGGNDPYHMSLNAFTTLLDDAGIPDPDSLSIKRSDCDTIFIVCNFQPDKNSPDVAVNDEHAMMRFEFMECIVRLAIAKYGKGQSTDDLALAVELLFERNLLPRLNPMAALVSNDFRTERLYTEEVDLLLKQHQGLLKALYSRYRLKPSGGGLRSKVLKLDGWLALMADARLVDSQFTLADASLAFLWSRMFVIDEVKDYSRYTCLTFVDFLEALGRVADAKSLPTASDLDAAGYPSILEWALDKERLEGSGSSSNNNNNGAAAASAGAAPAAASDSAAAAAGRRTSDTAAVQQQQQPLAVVPANPGGNLPDIFRPRMSARFGAPKPRPLYAKLELLLDLIFRRLYWDPAQPESAFSYDVLLRMVKKNDKDMGP</sequence>
<organism evidence="2 3">
    <name type="scientific">Tetradesmus obliquus</name>
    <name type="common">Green alga</name>
    <name type="synonym">Acutodesmus obliquus</name>
    <dbReference type="NCBI Taxonomy" id="3088"/>
    <lineage>
        <taxon>Eukaryota</taxon>
        <taxon>Viridiplantae</taxon>
        <taxon>Chlorophyta</taxon>
        <taxon>core chlorophytes</taxon>
        <taxon>Chlorophyceae</taxon>
        <taxon>CS clade</taxon>
        <taxon>Sphaeropleales</taxon>
        <taxon>Scenedesmaceae</taxon>
        <taxon>Tetradesmus</taxon>
    </lineage>
</organism>
<feature type="compositionally biased region" description="Low complexity" evidence="1">
    <location>
        <begin position="986"/>
        <end position="1007"/>
    </location>
</feature>
<name>A0ABY8TSE8_TETOB</name>
<accession>A0ABY8TSE8</accession>
<feature type="region of interest" description="Disordered" evidence="1">
    <location>
        <begin position="1557"/>
        <end position="1577"/>
    </location>
</feature>
<feature type="compositionally biased region" description="Low complexity" evidence="1">
    <location>
        <begin position="830"/>
        <end position="864"/>
    </location>
</feature>
<feature type="region of interest" description="Disordered" evidence="1">
    <location>
        <begin position="518"/>
        <end position="543"/>
    </location>
</feature>
<dbReference type="Gene3D" id="1.25.10.10">
    <property type="entry name" value="Leucine-rich Repeat Variant"/>
    <property type="match status" value="2"/>
</dbReference>
<proteinExistence type="predicted"/>
<gene>
    <name evidence="2" type="ORF">OEZ85_012136</name>
</gene>
<evidence type="ECO:0000313" key="3">
    <source>
        <dbReference type="Proteomes" id="UP001244341"/>
    </source>
</evidence>
<dbReference type="InterPro" id="IPR011989">
    <property type="entry name" value="ARM-like"/>
</dbReference>
<feature type="compositionally biased region" description="Polar residues" evidence="1">
    <location>
        <begin position="1832"/>
        <end position="1854"/>
    </location>
</feature>
<feature type="compositionally biased region" description="Polar residues" evidence="1">
    <location>
        <begin position="1480"/>
        <end position="1490"/>
    </location>
</feature>
<feature type="region of interest" description="Disordered" evidence="1">
    <location>
        <begin position="2425"/>
        <end position="2453"/>
    </location>
</feature>
<dbReference type="PANTHER" id="PTHR31363:SF0">
    <property type="entry name" value="TRAF3-INTERACTING PROTEIN 1"/>
    <property type="match status" value="1"/>
</dbReference>
<protein>
    <submittedName>
        <fullName evidence="2">Uncharacterized protein</fullName>
    </submittedName>
</protein>
<dbReference type="InterPro" id="IPR018799">
    <property type="entry name" value="TRAF3IP1"/>
</dbReference>
<feature type="compositionally biased region" description="Low complexity" evidence="1">
    <location>
        <begin position="1855"/>
        <end position="1869"/>
    </location>
</feature>
<feature type="region of interest" description="Disordered" evidence="1">
    <location>
        <begin position="977"/>
        <end position="1007"/>
    </location>
</feature>
<dbReference type="InterPro" id="IPR016024">
    <property type="entry name" value="ARM-type_fold"/>
</dbReference>
<dbReference type="EMBL" id="CP126210">
    <property type="protein sequence ID" value="WIA12058.1"/>
    <property type="molecule type" value="Genomic_DNA"/>
</dbReference>